<sequence length="65" mass="7087">MKQFVSLCPVSYGVAFFMGTLDDKLRWHGNSIQVVQGVSEHAQGEKSEISVKASKTAWKLLGTCG</sequence>
<organism evidence="1">
    <name type="scientific">Anguilla anguilla</name>
    <name type="common">European freshwater eel</name>
    <name type="synonym">Muraena anguilla</name>
    <dbReference type="NCBI Taxonomy" id="7936"/>
    <lineage>
        <taxon>Eukaryota</taxon>
        <taxon>Metazoa</taxon>
        <taxon>Chordata</taxon>
        <taxon>Craniata</taxon>
        <taxon>Vertebrata</taxon>
        <taxon>Euteleostomi</taxon>
        <taxon>Actinopterygii</taxon>
        <taxon>Neopterygii</taxon>
        <taxon>Teleostei</taxon>
        <taxon>Anguilliformes</taxon>
        <taxon>Anguillidae</taxon>
        <taxon>Anguilla</taxon>
    </lineage>
</organism>
<dbReference type="EMBL" id="GBXM01097889">
    <property type="protein sequence ID" value="JAH10688.1"/>
    <property type="molecule type" value="Transcribed_RNA"/>
</dbReference>
<reference evidence="1" key="2">
    <citation type="journal article" date="2015" name="Fish Shellfish Immunol.">
        <title>Early steps in the European eel (Anguilla anguilla)-Vibrio vulnificus interaction in the gills: Role of the RtxA13 toxin.</title>
        <authorList>
            <person name="Callol A."/>
            <person name="Pajuelo D."/>
            <person name="Ebbesson L."/>
            <person name="Teles M."/>
            <person name="MacKenzie S."/>
            <person name="Amaro C."/>
        </authorList>
    </citation>
    <scope>NUCLEOTIDE SEQUENCE</scope>
</reference>
<accession>A0A0E9Q3I7</accession>
<proteinExistence type="predicted"/>
<protein>
    <submittedName>
        <fullName evidence="1">Uncharacterized protein</fullName>
    </submittedName>
</protein>
<name>A0A0E9Q3I7_ANGAN</name>
<reference evidence="1" key="1">
    <citation type="submission" date="2014-11" db="EMBL/GenBank/DDBJ databases">
        <authorList>
            <person name="Amaro Gonzalez C."/>
        </authorList>
    </citation>
    <scope>NUCLEOTIDE SEQUENCE</scope>
</reference>
<evidence type="ECO:0000313" key="1">
    <source>
        <dbReference type="EMBL" id="JAH10688.1"/>
    </source>
</evidence>
<dbReference type="AlphaFoldDB" id="A0A0E9Q3I7"/>